<dbReference type="Pfam" id="PF03795">
    <property type="entry name" value="YCII"/>
    <property type="match status" value="1"/>
</dbReference>
<dbReference type="AlphaFoldDB" id="A0AAD9D1K8"/>
<dbReference type="InterPro" id="IPR051807">
    <property type="entry name" value="Sec-metab_biosynth-assoc"/>
</dbReference>
<protein>
    <recommendedName>
        <fullName evidence="1">YCII-related domain-containing protein</fullName>
    </recommendedName>
</protein>
<dbReference type="PANTHER" id="PTHR33606">
    <property type="entry name" value="PROTEIN YCII"/>
    <property type="match status" value="1"/>
</dbReference>
<dbReference type="SUPFAM" id="SSF54909">
    <property type="entry name" value="Dimeric alpha+beta barrel"/>
    <property type="match status" value="1"/>
</dbReference>
<dbReference type="InterPro" id="IPR011008">
    <property type="entry name" value="Dimeric_a/b-barrel"/>
</dbReference>
<dbReference type="PANTHER" id="PTHR33606:SF3">
    <property type="entry name" value="PROTEIN YCII"/>
    <property type="match status" value="1"/>
</dbReference>
<accession>A0AAD9D1K8</accession>
<dbReference type="InterPro" id="IPR005545">
    <property type="entry name" value="YCII"/>
</dbReference>
<evidence type="ECO:0000259" key="1">
    <source>
        <dbReference type="Pfam" id="PF03795"/>
    </source>
</evidence>
<evidence type="ECO:0000313" key="2">
    <source>
        <dbReference type="EMBL" id="KAK1923136.1"/>
    </source>
</evidence>
<sequence>MPRYLCYCPDYPDALERRYAVRPTHLERAKESWDSGFQVDGSPFLPIPGSEAAQQSTEDRHAFTGSFMIFVADDIEQVWARIKADVYWENNVWDKEKVAVHPLLK</sequence>
<dbReference type="Gene3D" id="3.30.70.1060">
    <property type="entry name" value="Dimeric alpha+beta barrel"/>
    <property type="match status" value="1"/>
</dbReference>
<proteinExistence type="predicted"/>
<evidence type="ECO:0000313" key="3">
    <source>
        <dbReference type="Proteomes" id="UP001182556"/>
    </source>
</evidence>
<dbReference type="EMBL" id="JAODAN010000007">
    <property type="protein sequence ID" value="KAK1923136.1"/>
    <property type="molecule type" value="Genomic_DNA"/>
</dbReference>
<feature type="domain" description="YCII-related" evidence="1">
    <location>
        <begin position="3"/>
        <end position="97"/>
    </location>
</feature>
<organism evidence="2 3">
    <name type="scientific">Papiliotrema laurentii</name>
    <name type="common">Cryptococcus laurentii</name>
    <dbReference type="NCBI Taxonomy" id="5418"/>
    <lineage>
        <taxon>Eukaryota</taxon>
        <taxon>Fungi</taxon>
        <taxon>Dikarya</taxon>
        <taxon>Basidiomycota</taxon>
        <taxon>Agaricomycotina</taxon>
        <taxon>Tremellomycetes</taxon>
        <taxon>Tremellales</taxon>
        <taxon>Rhynchogastremaceae</taxon>
        <taxon>Papiliotrema</taxon>
    </lineage>
</organism>
<comment type="caution">
    <text evidence="2">The sequence shown here is derived from an EMBL/GenBank/DDBJ whole genome shotgun (WGS) entry which is preliminary data.</text>
</comment>
<name>A0AAD9D1K8_PAPLA</name>
<keyword evidence="3" id="KW-1185">Reference proteome</keyword>
<dbReference type="Proteomes" id="UP001182556">
    <property type="component" value="Unassembled WGS sequence"/>
</dbReference>
<gene>
    <name evidence="2" type="ORF">DB88DRAFT_541316</name>
</gene>
<reference evidence="2" key="1">
    <citation type="submission" date="2023-02" db="EMBL/GenBank/DDBJ databases">
        <title>Identification and recombinant expression of a fungal hydrolase from Papiliotrema laurentii that hydrolyzes apple cutin and clears colloidal polyester polyurethane.</title>
        <authorList>
            <consortium name="DOE Joint Genome Institute"/>
            <person name="Roman V.A."/>
            <person name="Bojanowski C."/>
            <person name="Crable B.R."/>
            <person name="Wagner D.N."/>
            <person name="Hung C.S."/>
            <person name="Nadeau L.J."/>
            <person name="Schratz L."/>
            <person name="Haridas S."/>
            <person name="Pangilinan J."/>
            <person name="Lipzen A."/>
            <person name="Na H."/>
            <person name="Yan M."/>
            <person name="Ng V."/>
            <person name="Grigoriev I.V."/>
            <person name="Spatafora J.W."/>
            <person name="Barlow D."/>
            <person name="Biffinger J."/>
            <person name="Kelley-Loughnane N."/>
            <person name="Varaljay V.A."/>
            <person name="Crookes-Goodson W.J."/>
        </authorList>
    </citation>
    <scope>NUCLEOTIDE SEQUENCE</scope>
    <source>
        <strain evidence="2">5307AH</strain>
    </source>
</reference>